<dbReference type="AlphaFoldDB" id="A0A1X2FGE6"/>
<keyword evidence="5" id="KW-0547">Nucleotide-binding</keyword>
<dbReference type="PANTHER" id="PTHR46972">
    <property type="entry name" value="MONOOXYGENASE ASQM-RELATED"/>
    <property type="match status" value="1"/>
</dbReference>
<dbReference type="RefSeq" id="WP_085143469.1">
    <property type="nucleotide sequence ID" value="NZ_JACKUA010000012.1"/>
</dbReference>
<keyword evidence="5" id="KW-0963">Cytoplasm</keyword>
<feature type="binding site" evidence="5">
    <location>
        <position position="293"/>
    </location>
    <ligand>
        <name>FAD</name>
        <dbReference type="ChEBI" id="CHEBI:57692"/>
    </ligand>
</feature>
<sequence>MTVTIVGAGIGGLMLARVLTVHGIACTVYEAEPSIGSRTQGGQLDVHAETGQVALDAAELTAEFRAIIHEGAEAARILDRHGTVLFDQPDDGAGHRPEVLRGDLRRLLLASLPDGTVSWGRKLAGARALGGGRHELTFAGGHTVVTDLLVGADGAWSRVRRLVSDAEPSYIGTTFVETYLHDADVRHPLAAKAVGAGALYALAPGVGITAHREPHGVLHGYLELTRPLEWVASIDFTDPSAAIAGVAREYSGWAPELTALLMEADEGPVARPLYALPDGHRWDRVPGVTLIGDAAHLSPPGGEGANLAMLDGARLALAIATHPDDADTAFAVYEQEMFPRSAASAVDARETLDLCLGARAPYGLVDFFADEQGLAQDSRRPK</sequence>
<dbReference type="Proteomes" id="UP000193964">
    <property type="component" value="Unassembled WGS sequence"/>
</dbReference>
<organism evidence="7 8">
    <name type="scientific">Mycolicibacterium wolinskyi</name>
    <dbReference type="NCBI Taxonomy" id="59750"/>
    <lineage>
        <taxon>Bacteria</taxon>
        <taxon>Bacillati</taxon>
        <taxon>Actinomycetota</taxon>
        <taxon>Actinomycetes</taxon>
        <taxon>Mycobacteriales</taxon>
        <taxon>Mycobacteriaceae</taxon>
        <taxon>Mycolicibacterium</taxon>
    </lineage>
</organism>
<dbReference type="GO" id="GO:0005737">
    <property type="term" value="C:cytoplasm"/>
    <property type="evidence" value="ECO:0007669"/>
    <property type="project" value="UniProtKB-SubCell"/>
</dbReference>
<dbReference type="InterPro" id="IPR036188">
    <property type="entry name" value="FAD/NAD-bd_sf"/>
</dbReference>
<evidence type="ECO:0000313" key="7">
    <source>
        <dbReference type="EMBL" id="ORX17457.1"/>
    </source>
</evidence>
<feature type="binding site" evidence="5">
    <location>
        <position position="45"/>
    </location>
    <ligand>
        <name>FAD</name>
        <dbReference type="ChEBI" id="CHEBI:57692"/>
    </ligand>
</feature>
<accession>A0A1X2FGE6</accession>
<dbReference type="HAMAP" id="MF_00845">
    <property type="entry name" value="TetX_monooxygenase"/>
    <property type="match status" value="1"/>
</dbReference>
<keyword evidence="3 5" id="KW-0560">Oxidoreductase</keyword>
<dbReference type="Pfam" id="PF01494">
    <property type="entry name" value="FAD_binding_3"/>
    <property type="match status" value="1"/>
</dbReference>
<evidence type="ECO:0000256" key="5">
    <source>
        <dbReference type="HAMAP-Rule" id="MF_00845"/>
    </source>
</evidence>
<keyword evidence="2 5" id="KW-0274">FAD</keyword>
<dbReference type="EC" id="1.14.13.-" evidence="5"/>
<protein>
    <recommendedName>
        <fullName evidence="5">Flavin-dependent monooxygenase</fullName>
    </recommendedName>
    <alternativeName>
        <fullName evidence="5">TetX monooxygenase</fullName>
        <shortName evidence="5">TetX</shortName>
        <ecNumber evidence="5">1.14.13.-</ecNumber>
    </alternativeName>
</protein>
<evidence type="ECO:0000313" key="8">
    <source>
        <dbReference type="Proteomes" id="UP000193964"/>
    </source>
</evidence>
<comment type="cofactor">
    <cofactor evidence="5">
        <name>FAD</name>
        <dbReference type="ChEBI" id="CHEBI:57692"/>
    </cofactor>
</comment>
<feature type="domain" description="FAD-binding" evidence="6">
    <location>
        <begin position="287"/>
        <end position="336"/>
    </location>
</feature>
<dbReference type="PANTHER" id="PTHR46972:SF1">
    <property type="entry name" value="FAD DEPENDENT OXIDOREDUCTASE DOMAIN-CONTAINING PROTEIN"/>
    <property type="match status" value="1"/>
</dbReference>
<comment type="domain">
    <text evidence="5">Consists of an N-terminal FAD-binding domain with a Rossman fold and a C-terminal substrate-binding domain.</text>
</comment>
<dbReference type="EMBL" id="LQQA01000007">
    <property type="protein sequence ID" value="ORX17457.1"/>
    <property type="molecule type" value="Genomic_DNA"/>
</dbReference>
<evidence type="ECO:0000259" key="6">
    <source>
        <dbReference type="Pfam" id="PF01494"/>
    </source>
</evidence>
<dbReference type="Gene3D" id="3.50.50.60">
    <property type="entry name" value="FAD/NAD(P)-binding domain"/>
    <property type="match status" value="1"/>
</dbReference>
<dbReference type="PRINTS" id="PR00420">
    <property type="entry name" value="RNGMNOXGNASE"/>
</dbReference>
<dbReference type="GO" id="GO:0071949">
    <property type="term" value="F:FAD binding"/>
    <property type="evidence" value="ECO:0007669"/>
    <property type="project" value="InterPro"/>
</dbReference>
<proteinExistence type="inferred from homology"/>
<gene>
    <name evidence="7" type="ORF">AWC31_17275</name>
</gene>
<evidence type="ECO:0000256" key="4">
    <source>
        <dbReference type="ARBA" id="ARBA00023033"/>
    </source>
</evidence>
<keyword evidence="5" id="KW-0521">NADP</keyword>
<name>A0A1X2FGE6_9MYCO</name>
<feature type="binding site" evidence="5">
    <location>
        <position position="101"/>
    </location>
    <ligand>
        <name>FAD</name>
        <dbReference type="ChEBI" id="CHEBI:57692"/>
    </ligand>
</feature>
<keyword evidence="1 5" id="KW-0285">Flavoprotein</keyword>
<evidence type="ECO:0000256" key="3">
    <source>
        <dbReference type="ARBA" id="ARBA00023002"/>
    </source>
</evidence>
<dbReference type="GO" id="GO:0004497">
    <property type="term" value="F:monooxygenase activity"/>
    <property type="evidence" value="ECO:0007669"/>
    <property type="project" value="UniProtKB-UniRule"/>
</dbReference>
<comment type="subunit">
    <text evidence="5">Monomer.</text>
</comment>
<dbReference type="SUPFAM" id="SSF51905">
    <property type="entry name" value="FAD/NAD(P)-binding domain"/>
    <property type="match status" value="1"/>
</dbReference>
<dbReference type="InterPro" id="IPR002938">
    <property type="entry name" value="FAD-bd"/>
</dbReference>
<comment type="similarity">
    <text evidence="5">Belongs to the aromatic-ring hydroxylase family. TetX subfamily.</text>
</comment>
<dbReference type="GO" id="GO:0046677">
    <property type="term" value="P:response to antibiotic"/>
    <property type="evidence" value="ECO:0007669"/>
    <property type="project" value="InterPro"/>
</dbReference>
<comment type="caution">
    <text evidence="7">The sequence shown here is derived from an EMBL/GenBank/DDBJ whole genome shotgun (WGS) entry which is preliminary data.</text>
</comment>
<evidence type="ECO:0000256" key="2">
    <source>
        <dbReference type="ARBA" id="ARBA00022827"/>
    </source>
</evidence>
<evidence type="ECO:0000256" key="1">
    <source>
        <dbReference type="ARBA" id="ARBA00022630"/>
    </source>
</evidence>
<dbReference type="Pfam" id="PF13450">
    <property type="entry name" value="NAD_binding_8"/>
    <property type="match status" value="1"/>
</dbReference>
<reference evidence="7 8" key="1">
    <citation type="submission" date="2016-01" db="EMBL/GenBank/DDBJ databases">
        <title>The new phylogeny of the genus Mycobacterium.</title>
        <authorList>
            <person name="Tarcisio F."/>
            <person name="Conor M."/>
            <person name="Antonella G."/>
            <person name="Elisabetta G."/>
            <person name="Giulia F.S."/>
            <person name="Sara T."/>
            <person name="Anna F."/>
            <person name="Clotilde B."/>
            <person name="Roberto B."/>
            <person name="Veronica D.S."/>
            <person name="Fabio R."/>
            <person name="Monica P."/>
            <person name="Olivier J."/>
            <person name="Enrico T."/>
            <person name="Nicola S."/>
        </authorList>
    </citation>
    <scope>NUCLEOTIDE SEQUENCE [LARGE SCALE GENOMIC DNA]</scope>
    <source>
        <strain evidence="7 8">ATCC 700010</strain>
    </source>
</reference>
<comment type="subcellular location">
    <subcellularLocation>
        <location evidence="5">Cytoplasm</location>
    </subcellularLocation>
</comment>
<comment type="catalytic activity">
    <reaction evidence="5">
        <text>a tetracycline + NADPH + O2 + H(+) = an 11a-hydroxytetracycline + NADP(+) + H2O</text>
        <dbReference type="Rhea" id="RHEA:61444"/>
        <dbReference type="ChEBI" id="CHEBI:15377"/>
        <dbReference type="ChEBI" id="CHEBI:15378"/>
        <dbReference type="ChEBI" id="CHEBI:15379"/>
        <dbReference type="ChEBI" id="CHEBI:57783"/>
        <dbReference type="ChEBI" id="CHEBI:58349"/>
        <dbReference type="ChEBI" id="CHEBI:144644"/>
        <dbReference type="ChEBI" id="CHEBI:144645"/>
    </reaction>
</comment>
<feature type="binding site" evidence="5">
    <location>
        <position position="38"/>
    </location>
    <ligand>
        <name>NADPH</name>
        <dbReference type="ChEBI" id="CHEBI:57783"/>
    </ligand>
</feature>
<comment type="function">
    <text evidence="5">An FAD-requiring monooxygenase active on some tetracycline antibiotic derivatives, which leads to their inactivation. Hydroxylates carbon 11a of tetracycline and some analogs.</text>
</comment>
<dbReference type="InterPro" id="IPR043683">
    <property type="entry name" value="TetX_monooxygenase"/>
</dbReference>
<dbReference type="OrthoDB" id="4568714at2"/>
<keyword evidence="4 5" id="KW-0503">Monooxygenase</keyword>